<dbReference type="Proteomes" id="UP000801492">
    <property type="component" value="Unassembled WGS sequence"/>
</dbReference>
<keyword evidence="2" id="KW-1185">Reference proteome</keyword>
<proteinExistence type="predicted"/>
<gene>
    <name evidence="1" type="ORF">ILUMI_10956</name>
</gene>
<dbReference type="EMBL" id="VTPC01006119">
    <property type="protein sequence ID" value="KAF2895215.1"/>
    <property type="molecule type" value="Genomic_DNA"/>
</dbReference>
<comment type="caution">
    <text evidence="1">The sequence shown here is derived from an EMBL/GenBank/DDBJ whole genome shotgun (WGS) entry which is preliminary data.</text>
</comment>
<sequence>MNHLAKLLIDMTLRNQSIKKRNLLDIDVPKPKFNSKYYVTQQIFSKQEEDDLKNLHMITLFNLETDSKLLTGIQHSPQVDLTLRKPESASLTQSICENGTTTALQPPKIVPNKGCKQIGQIVASEKFKLVAFRDIIISIPSVYIFSRVRFKKTILARTPEDNIGIVPRSG</sequence>
<evidence type="ECO:0000313" key="1">
    <source>
        <dbReference type="EMBL" id="KAF2895215.1"/>
    </source>
</evidence>
<organism evidence="1 2">
    <name type="scientific">Ignelater luminosus</name>
    <name type="common">Cucubano</name>
    <name type="synonym">Pyrophorus luminosus</name>
    <dbReference type="NCBI Taxonomy" id="2038154"/>
    <lineage>
        <taxon>Eukaryota</taxon>
        <taxon>Metazoa</taxon>
        <taxon>Ecdysozoa</taxon>
        <taxon>Arthropoda</taxon>
        <taxon>Hexapoda</taxon>
        <taxon>Insecta</taxon>
        <taxon>Pterygota</taxon>
        <taxon>Neoptera</taxon>
        <taxon>Endopterygota</taxon>
        <taxon>Coleoptera</taxon>
        <taxon>Polyphaga</taxon>
        <taxon>Elateriformia</taxon>
        <taxon>Elateroidea</taxon>
        <taxon>Elateridae</taxon>
        <taxon>Agrypninae</taxon>
        <taxon>Pyrophorini</taxon>
        <taxon>Ignelater</taxon>
    </lineage>
</organism>
<accession>A0A8K0G867</accession>
<protein>
    <submittedName>
        <fullName evidence="1">Uncharacterized protein</fullName>
    </submittedName>
</protein>
<name>A0A8K0G867_IGNLU</name>
<dbReference type="AlphaFoldDB" id="A0A8K0G867"/>
<reference evidence="1" key="1">
    <citation type="submission" date="2019-08" db="EMBL/GenBank/DDBJ databases">
        <title>The genome of the North American firefly Photinus pyralis.</title>
        <authorList>
            <consortium name="Photinus pyralis genome working group"/>
            <person name="Fallon T.R."/>
            <person name="Sander Lower S.E."/>
            <person name="Weng J.-K."/>
        </authorList>
    </citation>
    <scope>NUCLEOTIDE SEQUENCE</scope>
    <source>
        <strain evidence="1">TRF0915ILg1</strain>
        <tissue evidence="1">Whole body</tissue>
    </source>
</reference>
<evidence type="ECO:0000313" key="2">
    <source>
        <dbReference type="Proteomes" id="UP000801492"/>
    </source>
</evidence>